<evidence type="ECO:0000313" key="3">
    <source>
        <dbReference type="EMBL" id="SFE19467.1"/>
    </source>
</evidence>
<dbReference type="PANTHER" id="PTHR11895">
    <property type="entry name" value="TRANSAMIDASE"/>
    <property type="match status" value="1"/>
</dbReference>
<evidence type="ECO:0000259" key="2">
    <source>
        <dbReference type="Pfam" id="PF01425"/>
    </source>
</evidence>
<protein>
    <submittedName>
        <fullName evidence="3">Aspartyl-tRNA(Asn)/glutamyl-tRNA(Gln) amidotransferase subunit A</fullName>
    </submittedName>
</protein>
<keyword evidence="4" id="KW-1185">Reference proteome</keyword>
<organism evidence="3 4">
    <name type="scientific">Roseivivax sediminis</name>
    <dbReference type="NCBI Taxonomy" id="936889"/>
    <lineage>
        <taxon>Bacteria</taxon>
        <taxon>Pseudomonadati</taxon>
        <taxon>Pseudomonadota</taxon>
        <taxon>Alphaproteobacteria</taxon>
        <taxon>Rhodobacterales</taxon>
        <taxon>Roseobacteraceae</taxon>
        <taxon>Roseivivax</taxon>
    </lineage>
</organism>
<reference evidence="3 4" key="1">
    <citation type="submission" date="2016-10" db="EMBL/GenBank/DDBJ databases">
        <authorList>
            <person name="Varghese N."/>
            <person name="Submissions S."/>
        </authorList>
    </citation>
    <scope>NUCLEOTIDE SEQUENCE [LARGE SCALE GENOMIC DNA]</scope>
    <source>
        <strain evidence="4">YIM D21,KCTC 23444,ACCC 10710</strain>
    </source>
</reference>
<dbReference type="RefSeq" id="WP_149756186.1">
    <property type="nucleotide sequence ID" value="NZ_FOMS01000007.1"/>
</dbReference>
<dbReference type="EMBL" id="FOMS01000007">
    <property type="protein sequence ID" value="SFE19467.1"/>
    <property type="molecule type" value="Genomic_DNA"/>
</dbReference>
<dbReference type="GO" id="GO:0016740">
    <property type="term" value="F:transferase activity"/>
    <property type="evidence" value="ECO:0007669"/>
    <property type="project" value="UniProtKB-KW"/>
</dbReference>
<keyword evidence="3" id="KW-0808">Transferase</keyword>
<evidence type="ECO:0000313" key="4">
    <source>
        <dbReference type="Proteomes" id="UP000325289"/>
    </source>
</evidence>
<dbReference type="SUPFAM" id="SSF75304">
    <property type="entry name" value="Amidase signature (AS) enzymes"/>
    <property type="match status" value="1"/>
</dbReference>
<feature type="domain" description="Amidase" evidence="2">
    <location>
        <begin position="29"/>
        <end position="460"/>
    </location>
</feature>
<dbReference type="Pfam" id="PF01425">
    <property type="entry name" value="Amidase"/>
    <property type="match status" value="1"/>
</dbReference>
<dbReference type="OrthoDB" id="9777859at2"/>
<name>A0A1I1YIT4_9RHOB</name>
<dbReference type="InterPro" id="IPR036928">
    <property type="entry name" value="AS_sf"/>
</dbReference>
<proteinExistence type="inferred from homology"/>
<dbReference type="Proteomes" id="UP000325289">
    <property type="component" value="Unassembled WGS sequence"/>
</dbReference>
<comment type="similarity">
    <text evidence="1">Belongs to the amidase family.</text>
</comment>
<dbReference type="PANTHER" id="PTHR11895:SF7">
    <property type="entry name" value="GLUTAMYL-TRNA(GLN) AMIDOTRANSFERASE SUBUNIT A, MITOCHONDRIAL"/>
    <property type="match status" value="1"/>
</dbReference>
<dbReference type="AlphaFoldDB" id="A0A1I1YIT4"/>
<sequence>MSLTHESYAALSAGEIAEAVRSKRLSATEVTEAAIARMELTEPHLHAFCTPAPELARKTAAAVDAARAAGEALGPLAGVPVGIKDLVATKDLVTAMGSTVYRDFIPQDDDIAVERLKAAGAVILGKTNVPEFGYSGVGHNPVFETTRNPWNTELTPGGSSAGSGASVAAGVTPFAIGSDGGGSVRIPSAHCGLVGIKASMGRVPLWPGCRDERYPGVSSWESLEHIGPMSRSVSDAALMLSVIAGPDMRDRHTIPNDVAWLDAAKDGVLPRLRIAFSEDFGYLAVDPEVRRVVRDAVTVFESALGCELVAADPGWDDPGEDFWGLVLADSDLAGMRAWLPDRARDMSPHLVKLLQARHGDEMLTNANMARKKLCNIAAKFFGQYDLLLSPTLTVPPFALHMQGPEKTDGRIVDPAAWLGFCFPFNMTGQPAASVPAGLTKDGLPVGLQIVGRHLDDPLVLRAAAAFEAARPWSGVRPALLDKLEAA</sequence>
<gene>
    <name evidence="3" type="ORF">SAMN04515678_10769</name>
</gene>
<evidence type="ECO:0000256" key="1">
    <source>
        <dbReference type="ARBA" id="ARBA00009199"/>
    </source>
</evidence>
<dbReference type="InterPro" id="IPR023631">
    <property type="entry name" value="Amidase_dom"/>
</dbReference>
<dbReference type="Gene3D" id="3.90.1300.10">
    <property type="entry name" value="Amidase signature (AS) domain"/>
    <property type="match status" value="1"/>
</dbReference>
<accession>A0A1I1YIT4</accession>
<dbReference type="InterPro" id="IPR000120">
    <property type="entry name" value="Amidase"/>
</dbReference>